<feature type="compositionally biased region" description="Basic and acidic residues" evidence="1">
    <location>
        <begin position="182"/>
        <end position="194"/>
    </location>
</feature>
<dbReference type="AlphaFoldDB" id="A0A1R2BBA0"/>
<comment type="caution">
    <text evidence="2">The sequence shown here is derived from an EMBL/GenBank/DDBJ whole genome shotgun (WGS) entry which is preliminary data.</text>
</comment>
<protein>
    <submittedName>
        <fullName evidence="2">Uncharacterized protein</fullName>
    </submittedName>
</protein>
<evidence type="ECO:0000313" key="2">
    <source>
        <dbReference type="EMBL" id="OMJ73945.1"/>
    </source>
</evidence>
<feature type="compositionally biased region" description="Polar residues" evidence="1">
    <location>
        <begin position="169"/>
        <end position="178"/>
    </location>
</feature>
<keyword evidence="3" id="KW-1185">Reference proteome</keyword>
<gene>
    <name evidence="2" type="ORF">SteCoe_27253</name>
</gene>
<reference evidence="2 3" key="1">
    <citation type="submission" date="2016-11" db="EMBL/GenBank/DDBJ databases">
        <title>The macronuclear genome of Stentor coeruleus: a giant cell with tiny introns.</title>
        <authorList>
            <person name="Slabodnick M."/>
            <person name="Ruby J.G."/>
            <person name="Reiff S.B."/>
            <person name="Swart E.C."/>
            <person name="Gosai S."/>
            <person name="Prabakaran S."/>
            <person name="Witkowska E."/>
            <person name="Larue G.E."/>
            <person name="Fisher S."/>
            <person name="Freeman R.M."/>
            <person name="Gunawardena J."/>
            <person name="Chu W."/>
            <person name="Stover N.A."/>
            <person name="Gregory B.D."/>
            <person name="Nowacki M."/>
            <person name="Derisi J."/>
            <person name="Roy S.W."/>
            <person name="Marshall W.F."/>
            <person name="Sood P."/>
        </authorList>
    </citation>
    <scope>NUCLEOTIDE SEQUENCE [LARGE SCALE GENOMIC DNA]</scope>
    <source>
        <strain evidence="2">WM001</strain>
    </source>
</reference>
<evidence type="ECO:0000313" key="3">
    <source>
        <dbReference type="Proteomes" id="UP000187209"/>
    </source>
</evidence>
<proteinExistence type="predicted"/>
<sequence>MKSKKILLSTINDEIPYTSKISHSTEKKYSILHVPKVRLRVNRILRETSRDFKYTPENTQTKTYENTIKTSQEEKVSLAKIFKIKRTYRPNKMFNKENVKDELLRINFLDAKVQTNLEKNQNVVKRVTKSDIEEILESQEYLKHFKPKEKKKPGVYINLRNVCEENEKQNNLNDSVGSDPSPVKEKKVRKETPKSKTPTSFNKPFRVKNTSVHILSESRTGKEILGKIMESRNRLLKSGRRSSPKQEFMEKQFSNYQQDSLRILKNTAFFADKIMKGIRCGAKIKNILSI</sequence>
<name>A0A1R2BBA0_9CILI</name>
<accession>A0A1R2BBA0</accession>
<evidence type="ECO:0000256" key="1">
    <source>
        <dbReference type="SAM" id="MobiDB-lite"/>
    </source>
</evidence>
<dbReference type="Proteomes" id="UP000187209">
    <property type="component" value="Unassembled WGS sequence"/>
</dbReference>
<feature type="region of interest" description="Disordered" evidence="1">
    <location>
        <begin position="168"/>
        <end position="203"/>
    </location>
</feature>
<dbReference type="EMBL" id="MPUH01000785">
    <property type="protein sequence ID" value="OMJ73945.1"/>
    <property type="molecule type" value="Genomic_DNA"/>
</dbReference>
<organism evidence="2 3">
    <name type="scientific">Stentor coeruleus</name>
    <dbReference type="NCBI Taxonomy" id="5963"/>
    <lineage>
        <taxon>Eukaryota</taxon>
        <taxon>Sar</taxon>
        <taxon>Alveolata</taxon>
        <taxon>Ciliophora</taxon>
        <taxon>Postciliodesmatophora</taxon>
        <taxon>Heterotrichea</taxon>
        <taxon>Heterotrichida</taxon>
        <taxon>Stentoridae</taxon>
        <taxon>Stentor</taxon>
    </lineage>
</organism>